<evidence type="ECO:0000256" key="6">
    <source>
        <dbReference type="PROSITE-ProRule" id="PRU00706"/>
    </source>
</evidence>
<dbReference type="PRINTS" id="PR01243">
    <property type="entry name" value="NUCDPKINASE"/>
</dbReference>
<sequence>LKCLKPKGFCLIAMKLIRAFEDLLKEQHYVHLKDRVFFAGLARCLQSGPVGARVWEGLKVLKTGHVMLRETSPADSKPGTIRGDFCTRAGGNIIHGCDSSEGAGKETGLWFGP</sequence>
<keyword evidence="5" id="KW-0418">Kinase</keyword>
<dbReference type="SMART" id="SM00562">
    <property type="entry name" value="NDK"/>
    <property type="match status" value="1"/>
</dbReference>
<gene>
    <name evidence="9" type="ORF">PANDA_017449</name>
</gene>
<dbReference type="EMBL" id="GL193639">
    <property type="protein sequence ID" value="EFB20158.1"/>
    <property type="molecule type" value="Genomic_DNA"/>
</dbReference>
<feature type="non-terminal residue" evidence="9">
    <location>
        <position position="113"/>
    </location>
</feature>
<dbReference type="GO" id="GO:0004550">
    <property type="term" value="F:nucleoside diphosphate kinase activity"/>
    <property type="evidence" value="ECO:0007669"/>
    <property type="project" value="UniProtKB-EC"/>
</dbReference>
<dbReference type="GO" id="GO:0006183">
    <property type="term" value="P:GTP biosynthetic process"/>
    <property type="evidence" value="ECO:0007669"/>
    <property type="project" value="InterPro"/>
</dbReference>
<name>D2HXR4_AILME</name>
<feature type="domain" description="Nucleoside diphosphate kinase-like" evidence="8">
    <location>
        <begin position="1"/>
        <end position="113"/>
    </location>
</feature>
<proteinExistence type="inferred from homology"/>
<feature type="non-terminal residue" evidence="9">
    <location>
        <position position="1"/>
    </location>
</feature>
<evidence type="ECO:0000256" key="1">
    <source>
        <dbReference type="ARBA" id="ARBA00001946"/>
    </source>
</evidence>
<protein>
    <recommendedName>
        <fullName evidence="3">nucleoside-diphosphate kinase</fullName>
        <ecNumber evidence="3">2.7.4.6</ecNumber>
    </recommendedName>
</protein>
<reference evidence="9" key="1">
    <citation type="journal article" date="2010" name="Nature">
        <title>The sequence and de novo assembly of the giant panda genome.</title>
        <authorList>
            <person name="Li R."/>
            <person name="Fan W."/>
            <person name="Tian G."/>
            <person name="Zhu H."/>
            <person name="He L."/>
            <person name="Cai J."/>
            <person name="Huang Q."/>
            <person name="Cai Q."/>
            <person name="Li B."/>
            <person name="Bai Y."/>
            <person name="Zhang Z."/>
            <person name="Zhang Y."/>
            <person name="Wang W."/>
            <person name="Li J."/>
            <person name="Wei F."/>
            <person name="Li H."/>
            <person name="Jian M."/>
            <person name="Li J."/>
            <person name="Zhang Z."/>
            <person name="Nielsen R."/>
            <person name="Li D."/>
            <person name="Gu W."/>
            <person name="Yang Z."/>
            <person name="Xuan Z."/>
            <person name="Ryder O.A."/>
            <person name="Leung F.C."/>
            <person name="Zhou Y."/>
            <person name="Cao J."/>
            <person name="Sun X."/>
            <person name="Fu Y."/>
            <person name="Fang X."/>
            <person name="Guo X."/>
            <person name="Wang B."/>
            <person name="Hou R."/>
            <person name="Shen F."/>
            <person name="Mu B."/>
            <person name="Ni P."/>
            <person name="Lin R."/>
            <person name="Qian W."/>
            <person name="Wang G."/>
            <person name="Yu C."/>
            <person name="Nie W."/>
            <person name="Wang J."/>
            <person name="Wu Z."/>
            <person name="Liang H."/>
            <person name="Min J."/>
            <person name="Wu Q."/>
            <person name="Cheng S."/>
            <person name="Ruan J."/>
            <person name="Wang M."/>
            <person name="Shi Z."/>
            <person name="Wen M."/>
            <person name="Liu B."/>
            <person name="Ren X."/>
            <person name="Zheng H."/>
            <person name="Dong D."/>
            <person name="Cook K."/>
            <person name="Shan G."/>
            <person name="Zhang H."/>
            <person name="Kosiol C."/>
            <person name="Xie X."/>
            <person name="Lu Z."/>
            <person name="Zheng H."/>
            <person name="Li Y."/>
            <person name="Steiner C.C."/>
            <person name="Lam T.T."/>
            <person name="Lin S."/>
            <person name="Zhang Q."/>
            <person name="Li G."/>
            <person name="Tian J."/>
            <person name="Gong T."/>
            <person name="Liu H."/>
            <person name="Zhang D."/>
            <person name="Fang L."/>
            <person name="Ye C."/>
            <person name="Zhang J."/>
            <person name="Hu W."/>
            <person name="Xu A."/>
            <person name="Ren Y."/>
            <person name="Zhang G."/>
            <person name="Bruford M.W."/>
            <person name="Li Q."/>
            <person name="Ma L."/>
            <person name="Guo Y."/>
            <person name="An N."/>
            <person name="Hu Y."/>
            <person name="Zheng Y."/>
            <person name="Shi Y."/>
            <person name="Li Z."/>
            <person name="Liu Q."/>
            <person name="Chen Y."/>
            <person name="Zhao J."/>
            <person name="Qu N."/>
            <person name="Zhao S."/>
            <person name="Tian F."/>
            <person name="Wang X."/>
            <person name="Wang H."/>
            <person name="Xu L."/>
            <person name="Liu X."/>
            <person name="Vinar T."/>
            <person name="Wang Y."/>
            <person name="Lam T.W."/>
            <person name="Yiu S.M."/>
            <person name="Liu S."/>
            <person name="Zhang H."/>
            <person name="Li D."/>
            <person name="Huang Y."/>
            <person name="Wang X."/>
            <person name="Yang G."/>
            <person name="Jiang Z."/>
            <person name="Wang J."/>
            <person name="Qin N."/>
            <person name="Li L."/>
            <person name="Li J."/>
            <person name="Bolund L."/>
            <person name="Kristiansen K."/>
            <person name="Wong G.K."/>
            <person name="Olson M."/>
            <person name="Zhang X."/>
            <person name="Li S."/>
            <person name="Yang H."/>
            <person name="Wang J."/>
            <person name="Wang J."/>
        </authorList>
    </citation>
    <scope>NUCLEOTIDE SEQUENCE [LARGE SCALE GENOMIC DNA]</scope>
</reference>
<evidence type="ECO:0000259" key="8">
    <source>
        <dbReference type="SMART" id="SM00562"/>
    </source>
</evidence>
<dbReference type="InterPro" id="IPR036850">
    <property type="entry name" value="NDK-like_dom_sf"/>
</dbReference>
<dbReference type="SUPFAM" id="SSF54919">
    <property type="entry name" value="Nucleoside diphosphate kinase, NDK"/>
    <property type="match status" value="1"/>
</dbReference>
<evidence type="ECO:0000256" key="2">
    <source>
        <dbReference type="ARBA" id="ARBA00008142"/>
    </source>
</evidence>
<dbReference type="InterPro" id="IPR001564">
    <property type="entry name" value="Nucleoside_diP_kinase"/>
</dbReference>
<dbReference type="PROSITE" id="PS51374">
    <property type="entry name" value="NDPK_LIKE"/>
    <property type="match status" value="1"/>
</dbReference>
<dbReference type="Gene3D" id="3.30.70.141">
    <property type="entry name" value="Nucleoside diphosphate kinase-like domain"/>
    <property type="match status" value="1"/>
</dbReference>
<comment type="similarity">
    <text evidence="2 6 7">Belongs to the NDK family.</text>
</comment>
<dbReference type="InterPro" id="IPR034907">
    <property type="entry name" value="NDK-like_dom"/>
</dbReference>
<dbReference type="InParanoid" id="D2HXR4"/>
<dbReference type="PANTHER" id="PTHR11349">
    <property type="entry name" value="NUCLEOSIDE DIPHOSPHATE KINASE"/>
    <property type="match status" value="1"/>
</dbReference>
<dbReference type="AlphaFoldDB" id="D2HXR4"/>
<evidence type="ECO:0000313" key="9">
    <source>
        <dbReference type="EMBL" id="EFB20158.1"/>
    </source>
</evidence>
<evidence type="ECO:0000256" key="3">
    <source>
        <dbReference type="ARBA" id="ARBA00012966"/>
    </source>
</evidence>
<comment type="cofactor">
    <cofactor evidence="1">
        <name>Mg(2+)</name>
        <dbReference type="ChEBI" id="CHEBI:18420"/>
    </cofactor>
</comment>
<evidence type="ECO:0000256" key="4">
    <source>
        <dbReference type="ARBA" id="ARBA00022679"/>
    </source>
</evidence>
<dbReference type="GO" id="GO:0006241">
    <property type="term" value="P:CTP biosynthetic process"/>
    <property type="evidence" value="ECO:0007669"/>
    <property type="project" value="InterPro"/>
</dbReference>
<dbReference type="Pfam" id="PF00334">
    <property type="entry name" value="NDK"/>
    <property type="match status" value="1"/>
</dbReference>
<dbReference type="GO" id="GO:0006228">
    <property type="term" value="P:UTP biosynthetic process"/>
    <property type="evidence" value="ECO:0007669"/>
    <property type="project" value="InterPro"/>
</dbReference>
<evidence type="ECO:0000256" key="7">
    <source>
        <dbReference type="RuleBase" id="RU004011"/>
    </source>
</evidence>
<comment type="caution">
    <text evidence="6">Lacks conserved residue(s) required for the propagation of feature annotation.</text>
</comment>
<dbReference type="FunFam" id="3.30.70.141:FF:000039">
    <property type="entry name" value="Nucleoside diphosphate kinase B"/>
    <property type="match status" value="1"/>
</dbReference>
<keyword evidence="4" id="KW-0808">Transferase</keyword>
<evidence type="ECO:0000256" key="5">
    <source>
        <dbReference type="ARBA" id="ARBA00022777"/>
    </source>
</evidence>
<accession>D2HXR4</accession>
<organism evidence="9">
    <name type="scientific">Ailuropoda melanoleuca</name>
    <name type="common">Giant panda</name>
    <dbReference type="NCBI Taxonomy" id="9646"/>
    <lineage>
        <taxon>Eukaryota</taxon>
        <taxon>Metazoa</taxon>
        <taxon>Chordata</taxon>
        <taxon>Craniata</taxon>
        <taxon>Vertebrata</taxon>
        <taxon>Euteleostomi</taxon>
        <taxon>Mammalia</taxon>
        <taxon>Eutheria</taxon>
        <taxon>Laurasiatheria</taxon>
        <taxon>Carnivora</taxon>
        <taxon>Caniformia</taxon>
        <taxon>Ursidae</taxon>
        <taxon>Ailuropoda</taxon>
    </lineage>
</organism>
<dbReference type="EC" id="2.7.4.6" evidence="3"/>